<organism evidence="13 14">
    <name type="scientific">Croceibacterium mercuriale</name>
    <dbReference type="NCBI Taxonomy" id="1572751"/>
    <lineage>
        <taxon>Bacteria</taxon>
        <taxon>Pseudomonadati</taxon>
        <taxon>Pseudomonadota</taxon>
        <taxon>Alphaproteobacteria</taxon>
        <taxon>Sphingomonadales</taxon>
        <taxon>Erythrobacteraceae</taxon>
        <taxon>Croceibacterium</taxon>
    </lineage>
</organism>
<dbReference type="Gene3D" id="3.40.640.10">
    <property type="entry name" value="Type I PLP-dependent aspartate aminotransferase-like (Major domain)"/>
    <property type="match status" value="1"/>
</dbReference>
<dbReference type="STRING" id="1572751.PK98_00950"/>
<keyword evidence="5" id="KW-0963">Cytoplasm</keyword>
<comment type="pathway">
    <text evidence="2">Amino-acid biosynthesis; L-serine biosynthesis; L-serine from 3-phospho-D-glycerate: step 2/3.</text>
</comment>
<evidence type="ECO:0000256" key="12">
    <source>
        <dbReference type="SAM" id="MobiDB-lite"/>
    </source>
</evidence>
<dbReference type="Gene3D" id="3.90.1150.10">
    <property type="entry name" value="Aspartate Aminotransferase, domain 1"/>
    <property type="match status" value="1"/>
</dbReference>
<comment type="similarity">
    <text evidence="3">Belongs to the class-V pyridoxal-phosphate-dependent aminotransferase family. SerC subfamily.</text>
</comment>
<evidence type="ECO:0000256" key="9">
    <source>
        <dbReference type="ARBA" id="ARBA00022898"/>
    </source>
</evidence>
<dbReference type="PANTHER" id="PTHR21152">
    <property type="entry name" value="AMINOTRANSFERASE CLASS V"/>
    <property type="match status" value="1"/>
</dbReference>
<dbReference type="CDD" id="cd01494">
    <property type="entry name" value="AAT_I"/>
    <property type="match status" value="1"/>
</dbReference>
<dbReference type="InterPro" id="IPR022278">
    <property type="entry name" value="Pser_aminoTfrase"/>
</dbReference>
<keyword evidence="9" id="KW-0663">Pyridoxal phosphate</keyword>
<dbReference type="EMBL" id="JTDN01000001">
    <property type="protein sequence ID" value="KHL25331.1"/>
    <property type="molecule type" value="Genomic_DNA"/>
</dbReference>
<evidence type="ECO:0000256" key="1">
    <source>
        <dbReference type="ARBA" id="ARBA00001933"/>
    </source>
</evidence>
<comment type="cofactor">
    <cofactor evidence="1">
        <name>pyridoxal 5'-phosphate</name>
        <dbReference type="ChEBI" id="CHEBI:597326"/>
    </cofactor>
</comment>
<keyword evidence="14" id="KW-1185">Reference proteome</keyword>
<dbReference type="GO" id="GO:0019265">
    <property type="term" value="P:glycine biosynthetic process, by transamination of glyoxylate"/>
    <property type="evidence" value="ECO:0007669"/>
    <property type="project" value="TreeGrafter"/>
</dbReference>
<dbReference type="PIRSF" id="PIRSF000525">
    <property type="entry name" value="SerC"/>
    <property type="match status" value="1"/>
</dbReference>
<evidence type="ECO:0000256" key="5">
    <source>
        <dbReference type="ARBA" id="ARBA00022490"/>
    </source>
</evidence>
<evidence type="ECO:0000256" key="6">
    <source>
        <dbReference type="ARBA" id="ARBA00022576"/>
    </source>
</evidence>
<evidence type="ECO:0000256" key="11">
    <source>
        <dbReference type="ARBA" id="ARBA00049007"/>
    </source>
</evidence>
<comment type="caution">
    <text evidence="13">The sequence shown here is derived from an EMBL/GenBank/DDBJ whole genome shotgun (WGS) entry which is preliminary data.</text>
</comment>
<evidence type="ECO:0000256" key="10">
    <source>
        <dbReference type="ARBA" id="ARBA00023299"/>
    </source>
</evidence>
<dbReference type="GO" id="GO:0008453">
    <property type="term" value="F:alanine-glyoxylate transaminase activity"/>
    <property type="evidence" value="ECO:0007669"/>
    <property type="project" value="TreeGrafter"/>
</dbReference>
<dbReference type="AlphaFoldDB" id="A0A0B2C043"/>
<evidence type="ECO:0000313" key="14">
    <source>
        <dbReference type="Proteomes" id="UP000030988"/>
    </source>
</evidence>
<gene>
    <name evidence="13" type="ORF">PK98_00950</name>
</gene>
<protein>
    <recommendedName>
        <fullName evidence="4">phosphoserine transaminase</fullName>
        <ecNumber evidence="4">2.6.1.52</ecNumber>
    </recommendedName>
</protein>
<dbReference type="GO" id="GO:0004760">
    <property type="term" value="F:L-serine-pyruvate transaminase activity"/>
    <property type="evidence" value="ECO:0007669"/>
    <property type="project" value="TreeGrafter"/>
</dbReference>
<dbReference type="SUPFAM" id="SSF53383">
    <property type="entry name" value="PLP-dependent transferases"/>
    <property type="match status" value="1"/>
</dbReference>
<dbReference type="NCBIfam" id="NF002841">
    <property type="entry name" value="PRK03080.1-2"/>
    <property type="match status" value="1"/>
</dbReference>
<dbReference type="UniPathway" id="UPA00135">
    <property type="reaction ID" value="UER00197"/>
</dbReference>
<keyword evidence="8 13" id="KW-0808">Transferase</keyword>
<evidence type="ECO:0000256" key="8">
    <source>
        <dbReference type="ARBA" id="ARBA00022679"/>
    </source>
</evidence>
<reference evidence="13 14" key="1">
    <citation type="submission" date="2014-11" db="EMBL/GenBank/DDBJ databases">
        <title>Draft genome sequence of Kirrobacter mercurialis.</title>
        <authorList>
            <person name="Coil D.A."/>
            <person name="Eisen J.A."/>
        </authorList>
    </citation>
    <scope>NUCLEOTIDE SEQUENCE [LARGE SCALE GENOMIC DNA]</scope>
    <source>
        <strain evidence="13 14">Coronado</strain>
    </source>
</reference>
<keyword evidence="10" id="KW-0718">Serine biosynthesis</keyword>
<dbReference type="NCBIfam" id="TIGR01365">
    <property type="entry name" value="serC_2"/>
    <property type="match status" value="1"/>
</dbReference>
<dbReference type="InterPro" id="IPR015421">
    <property type="entry name" value="PyrdxlP-dep_Trfase_major"/>
</dbReference>
<evidence type="ECO:0000256" key="2">
    <source>
        <dbReference type="ARBA" id="ARBA00005099"/>
    </source>
</evidence>
<dbReference type="InterPro" id="IPR015422">
    <property type="entry name" value="PyrdxlP-dep_Trfase_small"/>
</dbReference>
<sequence length="383" mass="40870">MTDTTILAGDVRPQPATLPTRPYFSSGPCAKPPGWDAAQLPTESLGRSHRSKIGKSRLATCIDLIREVLEVPATHRIGIVPGSDTGAVEMAMWTMLGARPVTTIAWESFGEGWVTDALKQLKLDPTVIRADYGQLPDLAQVNWDHDVVFTWNGTTSGVRVPDGEWIAADRAGLAIADATSAVFAQDIAWDKCDVVTFSFQKALGGEGAHGVLILGPRAVERLESYTPAWPLPKVFRLTKGGKLVEGVFKGETINTPSMLVVEDTIACLEWGKSIGGLAGMKARADANAAALDRLVQDCDWLGHLATDPASRSNTSVCLTVEGADADIIKRFAKLLEDAGAAYDIAGYRDAPAGLRIWCGATVDAADITALGPWLDWAYAQAKG</sequence>
<evidence type="ECO:0000256" key="7">
    <source>
        <dbReference type="ARBA" id="ARBA00022605"/>
    </source>
</evidence>
<proteinExistence type="inferred from homology"/>
<evidence type="ECO:0000256" key="3">
    <source>
        <dbReference type="ARBA" id="ARBA00006904"/>
    </source>
</evidence>
<dbReference type="PANTHER" id="PTHR21152:SF40">
    <property type="entry name" value="ALANINE--GLYOXYLATE AMINOTRANSFERASE"/>
    <property type="match status" value="1"/>
</dbReference>
<dbReference type="OrthoDB" id="9772439at2"/>
<dbReference type="InterPro" id="IPR015424">
    <property type="entry name" value="PyrdxlP-dep_Trfase"/>
</dbReference>
<keyword evidence="6 13" id="KW-0032">Aminotransferase</keyword>
<dbReference type="InterPro" id="IPR006271">
    <property type="entry name" value="Pser_aminoTfrase_methanosarc"/>
</dbReference>
<accession>A0A0B2C043</accession>
<dbReference type="EC" id="2.6.1.52" evidence="4"/>
<feature type="region of interest" description="Disordered" evidence="12">
    <location>
        <begin position="1"/>
        <end position="25"/>
    </location>
</feature>
<dbReference type="RefSeq" id="WP_039093592.1">
    <property type="nucleotide sequence ID" value="NZ_JTDN01000001.1"/>
</dbReference>
<comment type="catalytic activity">
    <reaction evidence="11">
        <text>O-phospho-L-serine + 2-oxoglutarate = 3-phosphooxypyruvate + L-glutamate</text>
        <dbReference type="Rhea" id="RHEA:14329"/>
        <dbReference type="ChEBI" id="CHEBI:16810"/>
        <dbReference type="ChEBI" id="CHEBI:18110"/>
        <dbReference type="ChEBI" id="CHEBI:29985"/>
        <dbReference type="ChEBI" id="CHEBI:57524"/>
        <dbReference type="EC" id="2.6.1.52"/>
    </reaction>
</comment>
<dbReference type="GO" id="GO:0006564">
    <property type="term" value="P:L-serine biosynthetic process"/>
    <property type="evidence" value="ECO:0007669"/>
    <property type="project" value="UniProtKB-KW"/>
</dbReference>
<name>A0A0B2C043_9SPHN</name>
<evidence type="ECO:0000313" key="13">
    <source>
        <dbReference type="EMBL" id="KHL25331.1"/>
    </source>
</evidence>
<dbReference type="GO" id="GO:0004648">
    <property type="term" value="F:O-phospho-L-serine:2-oxoglutarate aminotransferase activity"/>
    <property type="evidence" value="ECO:0007669"/>
    <property type="project" value="UniProtKB-EC"/>
</dbReference>
<evidence type="ECO:0000256" key="4">
    <source>
        <dbReference type="ARBA" id="ARBA00013030"/>
    </source>
</evidence>
<dbReference type="Proteomes" id="UP000030988">
    <property type="component" value="Unassembled WGS sequence"/>
</dbReference>
<keyword evidence="7" id="KW-0028">Amino-acid biosynthesis</keyword>